<feature type="transmembrane region" description="Helical" evidence="6">
    <location>
        <begin position="16"/>
        <end position="35"/>
    </location>
</feature>
<evidence type="ECO:0000256" key="3">
    <source>
        <dbReference type="ARBA" id="ARBA00022692"/>
    </source>
</evidence>
<gene>
    <name evidence="7" type="ORF">RUM8411_02566</name>
</gene>
<dbReference type="OrthoDB" id="7873828at2"/>
<keyword evidence="8" id="KW-1185">Reference proteome</keyword>
<dbReference type="RefSeq" id="WP_143534894.1">
    <property type="nucleotide sequence ID" value="NZ_FWFP01000007.1"/>
</dbReference>
<organism evidence="7 8">
    <name type="scientific">Ruegeria meonggei</name>
    <dbReference type="NCBI Taxonomy" id="1446476"/>
    <lineage>
        <taxon>Bacteria</taxon>
        <taxon>Pseudomonadati</taxon>
        <taxon>Pseudomonadota</taxon>
        <taxon>Alphaproteobacteria</taxon>
        <taxon>Rhodobacterales</taxon>
        <taxon>Roseobacteraceae</taxon>
        <taxon>Ruegeria</taxon>
    </lineage>
</organism>
<comment type="subcellular location">
    <subcellularLocation>
        <location evidence="1">Cell membrane</location>
        <topology evidence="1">Multi-pass membrane protein</topology>
    </subcellularLocation>
</comment>
<proteinExistence type="predicted"/>
<dbReference type="GO" id="GO:0005886">
    <property type="term" value="C:plasma membrane"/>
    <property type="evidence" value="ECO:0007669"/>
    <property type="project" value="UniProtKB-SubCell"/>
</dbReference>
<dbReference type="EMBL" id="FWFP01000007">
    <property type="protein sequence ID" value="SLN53310.1"/>
    <property type="molecule type" value="Genomic_DNA"/>
</dbReference>
<reference evidence="8" key="1">
    <citation type="submission" date="2017-03" db="EMBL/GenBank/DDBJ databases">
        <authorList>
            <person name="Rodrigo-Torres L."/>
            <person name="Arahal R.D."/>
            <person name="Lucena T."/>
        </authorList>
    </citation>
    <scope>NUCLEOTIDE SEQUENCE [LARGE SCALE GENOMIC DNA]</scope>
    <source>
        <strain evidence="8">CECT 8411</strain>
    </source>
</reference>
<name>A0A1X6ZK29_9RHOB</name>
<accession>A0A1X6ZK29</accession>
<evidence type="ECO:0000256" key="5">
    <source>
        <dbReference type="ARBA" id="ARBA00023136"/>
    </source>
</evidence>
<keyword evidence="2" id="KW-1003">Cell membrane</keyword>
<sequence length="92" mass="9689">MSDPDITSCRTGSDHLVVAWLGLLILSLASALVTMAPVPPAALGAGILMLALIKTRVILARYLDLAGSPAWLRGFTMVLTCFSAAIFGLYLI</sequence>
<evidence type="ECO:0000256" key="4">
    <source>
        <dbReference type="ARBA" id="ARBA00022989"/>
    </source>
</evidence>
<evidence type="ECO:0000256" key="6">
    <source>
        <dbReference type="SAM" id="Phobius"/>
    </source>
</evidence>
<keyword evidence="4 6" id="KW-1133">Transmembrane helix</keyword>
<protein>
    <recommendedName>
        <fullName evidence="9">Prokaryotic Cytochrome C oxidase subunit IV</fullName>
    </recommendedName>
</protein>
<keyword evidence="3 6" id="KW-0812">Transmembrane</keyword>
<evidence type="ECO:0000256" key="1">
    <source>
        <dbReference type="ARBA" id="ARBA00004651"/>
    </source>
</evidence>
<evidence type="ECO:0000313" key="8">
    <source>
        <dbReference type="Proteomes" id="UP000193778"/>
    </source>
</evidence>
<dbReference type="Proteomes" id="UP000193778">
    <property type="component" value="Unassembled WGS sequence"/>
</dbReference>
<dbReference type="AlphaFoldDB" id="A0A1X6ZK29"/>
<dbReference type="InterPro" id="IPR005171">
    <property type="entry name" value="Cyt_c_oxidase_su4_prok"/>
</dbReference>
<evidence type="ECO:0008006" key="9">
    <source>
        <dbReference type="Google" id="ProtNLM"/>
    </source>
</evidence>
<feature type="transmembrane region" description="Helical" evidence="6">
    <location>
        <begin position="71"/>
        <end position="91"/>
    </location>
</feature>
<dbReference type="Pfam" id="PF03626">
    <property type="entry name" value="COX4_pro"/>
    <property type="match status" value="1"/>
</dbReference>
<evidence type="ECO:0000256" key="2">
    <source>
        <dbReference type="ARBA" id="ARBA00022475"/>
    </source>
</evidence>
<evidence type="ECO:0000313" key="7">
    <source>
        <dbReference type="EMBL" id="SLN53310.1"/>
    </source>
</evidence>
<keyword evidence="5 6" id="KW-0472">Membrane</keyword>